<protein>
    <recommendedName>
        <fullName evidence="2">DUF2846 domain-containing protein</fullName>
    </recommendedName>
</protein>
<dbReference type="STRING" id="355243.SAMN03080615_02227"/>
<dbReference type="Proteomes" id="UP000198749">
    <property type="component" value="Unassembled WGS sequence"/>
</dbReference>
<sequence>MFINSSLLSDSYHPFRQFSSVCICAGIVLKCYISRIVMRKLIVLIITVLGLYGCSATGPVFKPVETTSHDRATVYIYRPYVFFNAGGWPEIYVDEKKLFALKNQGYGVVHLRPGEHQIKAEGSMLFTNWYPGPMEISHNFKANHEYYVRVTPQMTDAMVVGSIMTMAGKANVSIIPKENAIKEISDTKKIIDIEI</sequence>
<organism evidence="3 4">
    <name type="scientific">Amphritea atlantica</name>
    <dbReference type="NCBI Taxonomy" id="355243"/>
    <lineage>
        <taxon>Bacteria</taxon>
        <taxon>Pseudomonadati</taxon>
        <taxon>Pseudomonadota</taxon>
        <taxon>Gammaproteobacteria</taxon>
        <taxon>Oceanospirillales</taxon>
        <taxon>Oceanospirillaceae</taxon>
        <taxon>Amphritea</taxon>
    </lineage>
</organism>
<proteinExistence type="predicted"/>
<keyword evidence="1" id="KW-0812">Transmembrane</keyword>
<evidence type="ECO:0000259" key="2">
    <source>
        <dbReference type="Pfam" id="PF11008"/>
    </source>
</evidence>
<accession>A0A1H9HUA5</accession>
<keyword evidence="1" id="KW-1133">Transmembrane helix</keyword>
<gene>
    <name evidence="3" type="ORF">SAMN03080615_02227</name>
</gene>
<name>A0A1H9HUA5_9GAMM</name>
<dbReference type="EMBL" id="FOGB01000006">
    <property type="protein sequence ID" value="SEQ65914.1"/>
    <property type="molecule type" value="Genomic_DNA"/>
</dbReference>
<feature type="transmembrane region" description="Helical" evidence="1">
    <location>
        <begin position="15"/>
        <end position="34"/>
    </location>
</feature>
<keyword evidence="1" id="KW-0472">Membrane</keyword>
<dbReference type="InterPro" id="IPR022548">
    <property type="entry name" value="DUF2846"/>
</dbReference>
<keyword evidence="4" id="KW-1185">Reference proteome</keyword>
<feature type="transmembrane region" description="Helical" evidence="1">
    <location>
        <begin position="41"/>
        <end position="61"/>
    </location>
</feature>
<evidence type="ECO:0000313" key="4">
    <source>
        <dbReference type="Proteomes" id="UP000198749"/>
    </source>
</evidence>
<reference evidence="4" key="1">
    <citation type="submission" date="2016-10" db="EMBL/GenBank/DDBJ databases">
        <authorList>
            <person name="Varghese N."/>
            <person name="Submissions S."/>
        </authorList>
    </citation>
    <scope>NUCLEOTIDE SEQUENCE [LARGE SCALE GENOMIC DNA]</scope>
    <source>
        <strain evidence="4">DSM 18887</strain>
    </source>
</reference>
<dbReference type="AlphaFoldDB" id="A0A1H9HUA5"/>
<evidence type="ECO:0000256" key="1">
    <source>
        <dbReference type="SAM" id="Phobius"/>
    </source>
</evidence>
<dbReference type="Pfam" id="PF11008">
    <property type="entry name" value="DUF2846"/>
    <property type="match status" value="1"/>
</dbReference>
<feature type="domain" description="DUF2846" evidence="2">
    <location>
        <begin position="69"/>
        <end position="161"/>
    </location>
</feature>
<evidence type="ECO:0000313" key="3">
    <source>
        <dbReference type="EMBL" id="SEQ65914.1"/>
    </source>
</evidence>